<feature type="region of interest" description="Disordered" evidence="1">
    <location>
        <begin position="757"/>
        <end position="790"/>
    </location>
</feature>
<evidence type="ECO:0000313" key="2">
    <source>
        <dbReference type="EMBL" id="KAJ2781803.1"/>
    </source>
</evidence>
<dbReference type="AlphaFoldDB" id="A0A9W8HHR8"/>
<organism evidence="2 3">
    <name type="scientific">Coemansia javaensis</name>
    <dbReference type="NCBI Taxonomy" id="2761396"/>
    <lineage>
        <taxon>Eukaryota</taxon>
        <taxon>Fungi</taxon>
        <taxon>Fungi incertae sedis</taxon>
        <taxon>Zoopagomycota</taxon>
        <taxon>Kickxellomycotina</taxon>
        <taxon>Kickxellomycetes</taxon>
        <taxon>Kickxellales</taxon>
        <taxon>Kickxellaceae</taxon>
        <taxon>Coemansia</taxon>
    </lineage>
</organism>
<keyword evidence="3" id="KW-1185">Reference proteome</keyword>
<dbReference type="OrthoDB" id="5567405at2759"/>
<feature type="compositionally biased region" description="Basic and acidic residues" evidence="1">
    <location>
        <begin position="233"/>
        <end position="256"/>
    </location>
</feature>
<accession>A0A9W8HHR8</accession>
<comment type="caution">
    <text evidence="2">The sequence shown here is derived from an EMBL/GenBank/DDBJ whole genome shotgun (WGS) entry which is preliminary data.</text>
</comment>
<gene>
    <name evidence="2" type="ORF">H4R18_002664</name>
</gene>
<feature type="region of interest" description="Disordered" evidence="1">
    <location>
        <begin position="805"/>
        <end position="832"/>
    </location>
</feature>
<feature type="region of interest" description="Disordered" evidence="1">
    <location>
        <begin position="233"/>
        <end position="257"/>
    </location>
</feature>
<evidence type="ECO:0000313" key="3">
    <source>
        <dbReference type="Proteomes" id="UP001140217"/>
    </source>
</evidence>
<protein>
    <submittedName>
        <fullName evidence="2">Uncharacterized protein</fullName>
    </submittedName>
</protein>
<evidence type="ECO:0000256" key="1">
    <source>
        <dbReference type="SAM" id="MobiDB-lite"/>
    </source>
</evidence>
<dbReference type="Proteomes" id="UP001140217">
    <property type="component" value="Unassembled WGS sequence"/>
</dbReference>
<reference evidence="2" key="1">
    <citation type="submission" date="2022-07" db="EMBL/GenBank/DDBJ databases">
        <title>Phylogenomic reconstructions and comparative analyses of Kickxellomycotina fungi.</title>
        <authorList>
            <person name="Reynolds N.K."/>
            <person name="Stajich J.E."/>
            <person name="Barry K."/>
            <person name="Grigoriev I.V."/>
            <person name="Crous P."/>
            <person name="Smith M.E."/>
        </authorList>
    </citation>
    <scope>NUCLEOTIDE SEQUENCE</scope>
    <source>
        <strain evidence="2">NBRC 105414</strain>
    </source>
</reference>
<proteinExistence type="predicted"/>
<sequence>MNSLDGSGGAVSIEQLRAAFGSGSPAAVHGALEPFLRHESRSSGDTRVINEIADSVSKLLYPWFQGSEAMGADSQRALYALLRPGGRLVDTLLQYHILQQQHAAAVAAAASMGGAAAAMTLPLLSLPVEYHAVRGADVARAMSLPADLARRLAPEPGAGFSLDALEYFVYHFCKALVPPRGDAAVRPGLGSVAQCLAREYIGFFLPVAVPERLAGERGDADADRSPMRHLRERLHDLSPRRDAGAAHDGREAHGADAARPGVVEADLLDACDYGQALALAGFFAACAALLWLPAIPAGVLEAARRGGGVGGGDSTGAAAAGWVWVPSPAQLPALHLFHMAVGYVAKGERQMERFHLAAPAPDSSDHVAAAYAKRIAMNGTVRDTLRARCLSAAVADTLRLVLAGCGQVGFLDSEIWIPFVDVTTSIWIRYIMPWRGARGEQAPAGSEGGAVSALWQSRVPLMMKGVPPALYGATLALFLRQITGPSVDLLAHTAAAGSGARGVQAWLHGAVSSVLGHVPTVDVLAVIDRVVGAFTPPELRAILAAAERCQLDALPRRRDQITPEIAPDTPTRRRDHAALPQPADDGAFERLVGAAQPLVAPYAGEIVACRSGSAALDAALADGLGRPPVCAVFGPEPSALLRRTVLALRGAEVLAERQLRLLAPAGSADQARSAVADLFLVISRLFSASEDAGPARAGASETMRARAQSLAEAQTRIRTLYARLAVVFCATRADVEAIAAAHDDALLATAPATPPARAFGAPPGFGDRRAARGAAPGRTPDMARGALTPRGRWELKTGRKKFTAQSLLGAPDPHGAGADPRGSGADPLGAPDQALLPRGPRAVCQARSYESQWLLDRVLRFNVLANRLYQQLLAAAAARGWPVPPAARACRLDFRWAAAPQNLRFALLVLVAVRVAVWLLCLVI</sequence>
<name>A0A9W8HHR8_9FUNG</name>
<dbReference type="EMBL" id="JANBUL010000092">
    <property type="protein sequence ID" value="KAJ2781803.1"/>
    <property type="molecule type" value="Genomic_DNA"/>
</dbReference>